<gene>
    <name evidence="3" type="ORF">CEUSTIGMA_g8859.t1</name>
</gene>
<feature type="region of interest" description="Disordered" evidence="2">
    <location>
        <begin position="242"/>
        <end position="271"/>
    </location>
</feature>
<keyword evidence="1" id="KW-0175">Coiled coil</keyword>
<dbReference type="AlphaFoldDB" id="A0A250XES5"/>
<keyword evidence="4" id="KW-1185">Reference proteome</keyword>
<feature type="compositionally biased region" description="Basic and acidic residues" evidence="2">
    <location>
        <begin position="242"/>
        <end position="252"/>
    </location>
</feature>
<protein>
    <submittedName>
        <fullName evidence="3">Uncharacterized protein</fullName>
    </submittedName>
</protein>
<name>A0A250XES5_9CHLO</name>
<feature type="region of interest" description="Disordered" evidence="2">
    <location>
        <begin position="287"/>
        <end position="315"/>
    </location>
</feature>
<sequence length="446" mass="49993">MSDCTDSEDEELRASITAVSNPGKVLMLENKIESSLKSLENTLHTKYTSFVSEYKSRAKQQAKEVEKICASEQHQFQCLVRDAREALNKDLETLCAQYQVRAQQLEEDMLSFINQQREVREASMRERVAVMKAGLMLNTQAEHNYVIIEQGMQPNGIFHTRATTQSASVYSQGSAADSDCSTPSSVVLTPTYSPAPQSCTPFMESLDRSSTTMERDSGHAWREAHMERDSGHAWREEHMERDSRHAWREEHPPCYSDCSRQQMKDGRSRGDYSRGLILNMQAAVCSSDSSTRNCDDDSEASSGDEKEEKDLTAGVDSHPLAAALQNRSHARPQSRQNNKHLLSARVTRVLHGSPASNDEKFEVKSHLQKLRDQYSPAALHPSMSHYNLPASGATGWRVVGGQQAVKMRTPIRGSEYMNLRMSRAGALSVESLHKAEPKILTLLRNT</sequence>
<organism evidence="3 4">
    <name type="scientific">Chlamydomonas eustigma</name>
    <dbReference type="NCBI Taxonomy" id="1157962"/>
    <lineage>
        <taxon>Eukaryota</taxon>
        <taxon>Viridiplantae</taxon>
        <taxon>Chlorophyta</taxon>
        <taxon>core chlorophytes</taxon>
        <taxon>Chlorophyceae</taxon>
        <taxon>CS clade</taxon>
        <taxon>Chlamydomonadales</taxon>
        <taxon>Chlamydomonadaceae</taxon>
        <taxon>Chlamydomonas</taxon>
    </lineage>
</organism>
<dbReference type="EMBL" id="BEGY01000065">
    <property type="protein sequence ID" value="GAX81429.1"/>
    <property type="molecule type" value="Genomic_DNA"/>
</dbReference>
<evidence type="ECO:0000256" key="1">
    <source>
        <dbReference type="SAM" id="Coils"/>
    </source>
</evidence>
<evidence type="ECO:0000256" key="2">
    <source>
        <dbReference type="SAM" id="MobiDB-lite"/>
    </source>
</evidence>
<accession>A0A250XES5</accession>
<proteinExistence type="predicted"/>
<dbReference type="Proteomes" id="UP000232323">
    <property type="component" value="Unassembled WGS sequence"/>
</dbReference>
<evidence type="ECO:0000313" key="4">
    <source>
        <dbReference type="Proteomes" id="UP000232323"/>
    </source>
</evidence>
<reference evidence="3 4" key="1">
    <citation type="submission" date="2017-08" db="EMBL/GenBank/DDBJ databases">
        <title>Acidophilic green algal genome provides insights into adaptation to an acidic environment.</title>
        <authorList>
            <person name="Hirooka S."/>
            <person name="Hirose Y."/>
            <person name="Kanesaki Y."/>
            <person name="Higuchi S."/>
            <person name="Fujiwara T."/>
            <person name="Onuma R."/>
            <person name="Era A."/>
            <person name="Ohbayashi R."/>
            <person name="Uzuka A."/>
            <person name="Nozaki H."/>
            <person name="Yoshikawa H."/>
            <person name="Miyagishima S.Y."/>
        </authorList>
    </citation>
    <scope>NUCLEOTIDE SEQUENCE [LARGE SCALE GENOMIC DNA]</scope>
    <source>
        <strain evidence="3 4">NIES-2499</strain>
    </source>
</reference>
<feature type="coiled-coil region" evidence="1">
    <location>
        <begin position="55"/>
        <end position="115"/>
    </location>
</feature>
<evidence type="ECO:0000313" key="3">
    <source>
        <dbReference type="EMBL" id="GAX81429.1"/>
    </source>
</evidence>
<feature type="compositionally biased region" description="Basic and acidic residues" evidence="2">
    <location>
        <begin position="262"/>
        <end position="271"/>
    </location>
</feature>
<comment type="caution">
    <text evidence="3">The sequence shown here is derived from an EMBL/GenBank/DDBJ whole genome shotgun (WGS) entry which is preliminary data.</text>
</comment>